<dbReference type="RefSeq" id="WP_115153895.1">
    <property type="nucleotide sequence ID" value="NZ_DBFWLE010000005.1"/>
</dbReference>
<dbReference type="EMBL" id="UGTJ01000001">
    <property type="protein sequence ID" value="SUB80480.1"/>
    <property type="molecule type" value="Genomic_DNA"/>
</dbReference>
<evidence type="ECO:0000256" key="2">
    <source>
        <dbReference type="SAM" id="Phobius"/>
    </source>
</evidence>
<dbReference type="SUPFAM" id="SSF103473">
    <property type="entry name" value="MFS general substrate transporter"/>
    <property type="match status" value="1"/>
</dbReference>
<keyword evidence="2" id="KW-0812">Transmembrane</keyword>
<dbReference type="InterPro" id="IPR039672">
    <property type="entry name" value="MFS_2"/>
</dbReference>
<dbReference type="CDD" id="cd17332">
    <property type="entry name" value="MFS_MelB_like"/>
    <property type="match status" value="1"/>
</dbReference>
<proteinExistence type="inferred from homology"/>
<feature type="transmembrane region" description="Helical" evidence="2">
    <location>
        <begin position="235"/>
        <end position="258"/>
    </location>
</feature>
<dbReference type="PANTHER" id="PTHR11328">
    <property type="entry name" value="MAJOR FACILITATOR SUPERFAMILY DOMAIN-CONTAINING PROTEIN"/>
    <property type="match status" value="1"/>
</dbReference>
<feature type="transmembrane region" description="Helical" evidence="2">
    <location>
        <begin position="12"/>
        <end position="34"/>
    </location>
</feature>
<comment type="similarity">
    <text evidence="1">Belongs to the sodium:galactoside symporter (TC 2.A.2) family.</text>
</comment>
<keyword evidence="2" id="KW-0472">Membrane</keyword>
<dbReference type="Pfam" id="PF13347">
    <property type="entry name" value="MFS_2"/>
    <property type="match status" value="1"/>
</dbReference>
<reference evidence="3 4" key="1">
    <citation type="submission" date="2018-06" db="EMBL/GenBank/DDBJ databases">
        <authorList>
            <consortium name="Pathogen Informatics"/>
            <person name="Doyle S."/>
        </authorList>
    </citation>
    <scope>NUCLEOTIDE SEQUENCE [LARGE SCALE GENOMIC DNA]</scope>
    <source>
        <strain evidence="3 4">NCTC13063</strain>
    </source>
</reference>
<name>A0AAQ1UJG3_9BACT</name>
<dbReference type="Proteomes" id="UP000255283">
    <property type="component" value="Unassembled WGS sequence"/>
</dbReference>
<feature type="transmembrane region" description="Helical" evidence="2">
    <location>
        <begin position="83"/>
        <end position="104"/>
    </location>
</feature>
<dbReference type="GO" id="GO:0015293">
    <property type="term" value="F:symporter activity"/>
    <property type="evidence" value="ECO:0007669"/>
    <property type="project" value="InterPro"/>
</dbReference>
<dbReference type="GO" id="GO:0006814">
    <property type="term" value="P:sodium ion transport"/>
    <property type="evidence" value="ECO:0007669"/>
    <property type="project" value="InterPro"/>
</dbReference>
<evidence type="ECO:0000313" key="3">
    <source>
        <dbReference type="EMBL" id="SUB80480.1"/>
    </source>
</evidence>
<gene>
    <name evidence="3" type="primary">yicJ_2</name>
    <name evidence="3" type="ORF">NCTC13063_01765</name>
</gene>
<accession>A0AAQ1UJG3</accession>
<keyword evidence="2" id="KW-1133">Transmembrane helix</keyword>
<feature type="transmembrane region" description="Helical" evidence="2">
    <location>
        <begin position="148"/>
        <end position="168"/>
    </location>
</feature>
<evidence type="ECO:0000313" key="4">
    <source>
        <dbReference type="Proteomes" id="UP000255283"/>
    </source>
</evidence>
<feature type="transmembrane region" description="Helical" evidence="2">
    <location>
        <begin position="40"/>
        <end position="62"/>
    </location>
</feature>
<protein>
    <submittedName>
        <fullName evidence="3">Inner membrane symporter yicJ</fullName>
    </submittedName>
</protein>
<dbReference type="AlphaFoldDB" id="A0AAQ1UJG3"/>
<feature type="transmembrane region" description="Helical" evidence="2">
    <location>
        <begin position="188"/>
        <end position="206"/>
    </location>
</feature>
<dbReference type="PANTHER" id="PTHR11328:SF24">
    <property type="entry name" value="MAJOR FACILITATOR SUPERFAMILY (MFS) PROFILE DOMAIN-CONTAINING PROTEIN"/>
    <property type="match status" value="1"/>
</dbReference>
<feature type="transmembrane region" description="Helical" evidence="2">
    <location>
        <begin position="432"/>
        <end position="452"/>
    </location>
</feature>
<dbReference type="InterPro" id="IPR036259">
    <property type="entry name" value="MFS_trans_sf"/>
</dbReference>
<feature type="transmembrane region" description="Helical" evidence="2">
    <location>
        <begin position="318"/>
        <end position="339"/>
    </location>
</feature>
<feature type="transmembrane region" description="Helical" evidence="2">
    <location>
        <begin position="385"/>
        <end position="412"/>
    </location>
</feature>
<comment type="caution">
    <text evidence="3">The sequence shown here is derived from an EMBL/GenBank/DDBJ whole genome shotgun (WGS) entry which is preliminary data.</text>
</comment>
<dbReference type="InterPro" id="IPR001927">
    <property type="entry name" value="Na/Gal_symport"/>
</dbReference>
<organism evidence="3 4">
    <name type="scientific">Segatella buccae</name>
    <dbReference type="NCBI Taxonomy" id="28126"/>
    <lineage>
        <taxon>Bacteria</taxon>
        <taxon>Pseudomonadati</taxon>
        <taxon>Bacteroidota</taxon>
        <taxon>Bacteroidia</taxon>
        <taxon>Bacteroidales</taxon>
        <taxon>Prevotellaceae</taxon>
        <taxon>Segatella</taxon>
    </lineage>
</organism>
<dbReference type="NCBIfam" id="TIGR00792">
    <property type="entry name" value="gph"/>
    <property type="match status" value="1"/>
</dbReference>
<feature type="transmembrane region" description="Helical" evidence="2">
    <location>
        <begin position="110"/>
        <end position="127"/>
    </location>
</feature>
<dbReference type="GO" id="GO:0005886">
    <property type="term" value="C:plasma membrane"/>
    <property type="evidence" value="ECO:0007669"/>
    <property type="project" value="TreeGrafter"/>
</dbReference>
<evidence type="ECO:0000256" key="1">
    <source>
        <dbReference type="ARBA" id="ARBA00009617"/>
    </source>
</evidence>
<sequence length="482" mass="52973">MQNRQKITFGEKVGYSLGDVAANLVFQMMMIYQLKFYTDVFGLSGAVAGGVLLVAPMASAFADPLVGLITDRTSTRWGKYRPWLLWTAVPFCTFYVLAFNNPGIEDKGLLAVYATVSYVLLLAMYSFNNTPYASLGGVMTSDIRERTSINSIRFIASTVAQFVVQGFTLPLVARLGGSNASLGWSRTILLFALLAFVLLVVCFLSTRERIAPPPRQQKSVRRDIRETFGSMSWRAMFFLCFSLYIALAVCGSAMNFYFQSYLDRHSLFEFLRSLHLASHEGQAYSVGFSLFNIVNAVVQFFGVMFLSGRLADRYGKKTVYIVCLSLTVLLQGLFFLPGATDVKSVYLLCFLKSLAYAPTIPLMWAMVADVADHIEYLNHRRATGFCFSGVMFALKLGLGFGGALAGLLLSFFGYVPGGVAVQGETAVQGIRLVASIVPAALFCIGLAALAFYPITMRYNENMQAELASRRLRAGEGANGNIL</sequence>
<dbReference type="Gene3D" id="1.20.1250.20">
    <property type="entry name" value="MFS general substrate transporter like domains"/>
    <property type="match status" value="2"/>
</dbReference>
<feature type="transmembrane region" description="Helical" evidence="2">
    <location>
        <begin position="283"/>
        <end position="306"/>
    </location>
</feature>
<dbReference type="GO" id="GO:0008643">
    <property type="term" value="P:carbohydrate transport"/>
    <property type="evidence" value="ECO:0007669"/>
    <property type="project" value="InterPro"/>
</dbReference>